<dbReference type="STRING" id="1859457.BET10_08060"/>
<dbReference type="RefSeq" id="WP_070984091.1">
    <property type="nucleotide sequence ID" value="NZ_MKJU01000024.1"/>
</dbReference>
<proteinExistence type="predicted"/>
<dbReference type="Gene3D" id="1.10.260.40">
    <property type="entry name" value="lambda repressor-like DNA-binding domains"/>
    <property type="match status" value="1"/>
</dbReference>
<organism evidence="1 2">
    <name type="scientific">Pseudoalteromonas amylolytica</name>
    <dbReference type="NCBI Taxonomy" id="1859457"/>
    <lineage>
        <taxon>Bacteria</taxon>
        <taxon>Pseudomonadati</taxon>
        <taxon>Pseudomonadota</taxon>
        <taxon>Gammaproteobacteria</taxon>
        <taxon>Alteromonadales</taxon>
        <taxon>Pseudoalteromonadaceae</taxon>
        <taxon>Pseudoalteromonas</taxon>
    </lineage>
</organism>
<accession>A0A1S1MWY9</accession>
<dbReference type="GO" id="GO:0003677">
    <property type="term" value="F:DNA binding"/>
    <property type="evidence" value="ECO:0007669"/>
    <property type="project" value="InterPro"/>
</dbReference>
<dbReference type="AlphaFoldDB" id="A0A1S1MWY9"/>
<dbReference type="OrthoDB" id="6314158at2"/>
<evidence type="ECO:0000313" key="1">
    <source>
        <dbReference type="EMBL" id="OHU91743.1"/>
    </source>
</evidence>
<name>A0A1S1MWY9_9GAMM</name>
<dbReference type="InterPro" id="IPR010982">
    <property type="entry name" value="Lambda_DNA-bd_dom_sf"/>
</dbReference>
<gene>
    <name evidence="1" type="ORF">BET10_08060</name>
</gene>
<keyword evidence="2" id="KW-1185">Reference proteome</keyword>
<evidence type="ECO:0000313" key="2">
    <source>
        <dbReference type="Proteomes" id="UP000179786"/>
    </source>
</evidence>
<dbReference type="EMBL" id="MKJU01000024">
    <property type="protein sequence ID" value="OHU91743.1"/>
    <property type="molecule type" value="Genomic_DNA"/>
</dbReference>
<sequence length="159" mass="17702">MVLDTVQSVDVQKVYVRLYMLFNVDSDAGLSRALGLSASAVRNARNRNSLPWEGVINGCISHGIDLNEVFTGSALKVNNDKEKPSDNNDTERLAVTDVLAAHKLVVEVLDDILTNKHLNAERELLVRNKLTPLLLEKVFEYNFNEVMVKTVAEGALYMT</sequence>
<reference evidence="1 2" key="1">
    <citation type="submission" date="2016-09" db="EMBL/GenBank/DDBJ databases">
        <title>Pseudoalteromonas amylolytica sp. nov., isolated from the surface seawater.</title>
        <authorList>
            <person name="Wu Y.-H."/>
            <person name="Cheng H."/>
            <person name="Jin X.-B."/>
            <person name="Wang C.-S."/>
            <person name="Xu X.-W."/>
        </authorList>
    </citation>
    <scope>NUCLEOTIDE SEQUENCE [LARGE SCALE GENOMIC DNA]</scope>
    <source>
        <strain evidence="1 2">JW1</strain>
    </source>
</reference>
<dbReference type="Proteomes" id="UP000179786">
    <property type="component" value="Unassembled WGS sequence"/>
</dbReference>
<comment type="caution">
    <text evidence="1">The sequence shown here is derived from an EMBL/GenBank/DDBJ whole genome shotgun (WGS) entry which is preliminary data.</text>
</comment>
<protein>
    <submittedName>
        <fullName evidence="1">Uncharacterized protein</fullName>
    </submittedName>
</protein>